<keyword evidence="3" id="KW-1185">Reference proteome</keyword>
<dbReference type="Gene3D" id="3.40.50.1820">
    <property type="entry name" value="alpha/beta hydrolase"/>
    <property type="match status" value="1"/>
</dbReference>
<dbReference type="PANTHER" id="PTHR37017">
    <property type="entry name" value="AB HYDROLASE-1 DOMAIN-CONTAINING PROTEIN-RELATED"/>
    <property type="match status" value="1"/>
</dbReference>
<evidence type="ECO:0000259" key="1">
    <source>
        <dbReference type="Pfam" id="PF12697"/>
    </source>
</evidence>
<dbReference type="InterPro" id="IPR000073">
    <property type="entry name" value="AB_hydrolase_1"/>
</dbReference>
<dbReference type="EMBL" id="BAABGT010000076">
    <property type="protein sequence ID" value="GAA4553635.1"/>
    <property type="molecule type" value="Genomic_DNA"/>
</dbReference>
<feature type="domain" description="AB hydrolase-1" evidence="1">
    <location>
        <begin position="4"/>
        <end position="221"/>
    </location>
</feature>
<gene>
    <name evidence="2" type="ORF">GCM10023175_50000</name>
</gene>
<organism evidence="2 3">
    <name type="scientific">Pseudonocardia xishanensis</name>
    <dbReference type="NCBI Taxonomy" id="630995"/>
    <lineage>
        <taxon>Bacteria</taxon>
        <taxon>Bacillati</taxon>
        <taxon>Actinomycetota</taxon>
        <taxon>Actinomycetes</taxon>
        <taxon>Pseudonocardiales</taxon>
        <taxon>Pseudonocardiaceae</taxon>
        <taxon>Pseudonocardia</taxon>
    </lineage>
</organism>
<dbReference type="SUPFAM" id="SSF53474">
    <property type="entry name" value="alpha/beta-Hydrolases"/>
    <property type="match status" value="1"/>
</dbReference>
<name>A0ABP8RZX8_9PSEU</name>
<dbReference type="InterPro" id="IPR029058">
    <property type="entry name" value="AB_hydrolase_fold"/>
</dbReference>
<dbReference type="PANTHER" id="PTHR37017:SF11">
    <property type="entry name" value="ESTERASE_LIPASE_THIOESTERASE DOMAIN-CONTAINING PROTEIN"/>
    <property type="match status" value="1"/>
</dbReference>
<dbReference type="Proteomes" id="UP001501598">
    <property type="component" value="Unassembled WGS sequence"/>
</dbReference>
<dbReference type="InterPro" id="IPR052897">
    <property type="entry name" value="Sec-Metab_Biosynth_Hydrolase"/>
</dbReference>
<dbReference type="RefSeq" id="WP_345423367.1">
    <property type="nucleotide sequence ID" value="NZ_BAABGT010000076.1"/>
</dbReference>
<reference evidence="3" key="1">
    <citation type="journal article" date="2019" name="Int. J. Syst. Evol. Microbiol.">
        <title>The Global Catalogue of Microorganisms (GCM) 10K type strain sequencing project: providing services to taxonomists for standard genome sequencing and annotation.</title>
        <authorList>
            <consortium name="The Broad Institute Genomics Platform"/>
            <consortium name="The Broad Institute Genome Sequencing Center for Infectious Disease"/>
            <person name="Wu L."/>
            <person name="Ma J."/>
        </authorList>
    </citation>
    <scope>NUCLEOTIDE SEQUENCE [LARGE SCALE GENOMIC DNA]</scope>
    <source>
        <strain evidence="3">JCM 17906</strain>
    </source>
</reference>
<dbReference type="Pfam" id="PF12697">
    <property type="entry name" value="Abhydrolase_6"/>
    <property type="match status" value="1"/>
</dbReference>
<dbReference type="GO" id="GO:0016787">
    <property type="term" value="F:hydrolase activity"/>
    <property type="evidence" value="ECO:0007669"/>
    <property type="project" value="UniProtKB-KW"/>
</dbReference>
<sequence length="238" mass="25630">MAEFVLIHGGMHGGWCWERLEPELARLGHTSVATTHKCDVAGLGNGDYAREVADQVGHLSDDVIVVGHSIGGLVAPLLPALRPVRGLVLLCAAVPAVGLGFAEQADTAPASAVDPERLIADEAGFIRYTAEAAPEVFCHDVDQATVDAILPRLRPQALSAMVEKTPMERWPDVPTHSIYCRDDRAMSPVYSRIVAQHRGFPLTEMEGSHSPFYSRPRDLARELDHIATEVLATAGGKS</sequence>
<comment type="caution">
    <text evidence="2">The sequence shown here is derived from an EMBL/GenBank/DDBJ whole genome shotgun (WGS) entry which is preliminary data.</text>
</comment>
<accession>A0ABP8RZX8</accession>
<proteinExistence type="predicted"/>
<keyword evidence="2" id="KW-0378">Hydrolase</keyword>
<evidence type="ECO:0000313" key="2">
    <source>
        <dbReference type="EMBL" id="GAA4553635.1"/>
    </source>
</evidence>
<evidence type="ECO:0000313" key="3">
    <source>
        <dbReference type="Proteomes" id="UP001501598"/>
    </source>
</evidence>
<protein>
    <submittedName>
        <fullName evidence="2">Alpha/beta fold hydrolase</fullName>
    </submittedName>
</protein>